<comment type="subcellular location">
    <subcellularLocation>
        <location evidence="1 9">Cell inner membrane</location>
        <topology evidence="1 9">Multi-pass membrane protein</topology>
    </subcellularLocation>
</comment>
<evidence type="ECO:0000256" key="8">
    <source>
        <dbReference type="ARBA" id="ARBA00038436"/>
    </source>
</evidence>
<feature type="transmembrane region" description="Helical" evidence="9">
    <location>
        <begin position="131"/>
        <end position="153"/>
    </location>
</feature>
<dbReference type="Pfam" id="PF04290">
    <property type="entry name" value="DctQ"/>
    <property type="match status" value="1"/>
</dbReference>
<gene>
    <name evidence="11" type="ORF">ACFOGJ_17085</name>
</gene>
<dbReference type="Proteomes" id="UP001595528">
    <property type="component" value="Unassembled WGS sequence"/>
</dbReference>
<evidence type="ECO:0000256" key="9">
    <source>
        <dbReference type="RuleBase" id="RU369079"/>
    </source>
</evidence>
<comment type="similarity">
    <text evidence="8 9">Belongs to the TRAP transporter small permease family.</text>
</comment>
<keyword evidence="3" id="KW-1003">Cell membrane</keyword>
<feature type="transmembrane region" description="Helical" evidence="9">
    <location>
        <begin position="12"/>
        <end position="32"/>
    </location>
</feature>
<sequence length="171" mass="18794">MTFLSRLLGRLIDASTIVGAIAVALMMLQITADVIGKFVFLAPVPATITLVSNYYMVVVAFLPLAFCERGNGHITVEVLTELMPMRAQHHLGAFATLLSAIIFALLTWRGWLDAVKKQDIGAFIMEQGTKVLIWPSHYLLPIGTGLMVLVLLFKLARYLRGGEDAATTTRF</sequence>
<accession>A0ABV7L3W0</accession>
<reference evidence="12" key="1">
    <citation type="journal article" date="2019" name="Int. J. Syst. Evol. Microbiol.">
        <title>The Global Catalogue of Microorganisms (GCM) 10K type strain sequencing project: providing services to taxonomists for standard genome sequencing and annotation.</title>
        <authorList>
            <consortium name="The Broad Institute Genomics Platform"/>
            <consortium name="The Broad Institute Genome Sequencing Center for Infectious Disease"/>
            <person name="Wu L."/>
            <person name="Ma J."/>
        </authorList>
    </citation>
    <scope>NUCLEOTIDE SEQUENCE [LARGE SCALE GENOMIC DNA]</scope>
    <source>
        <strain evidence="12">KCTC 42964</strain>
    </source>
</reference>
<proteinExistence type="inferred from homology"/>
<keyword evidence="2 9" id="KW-0813">Transport</keyword>
<comment type="caution">
    <text evidence="11">The sequence shown here is derived from an EMBL/GenBank/DDBJ whole genome shotgun (WGS) entry which is preliminary data.</text>
</comment>
<evidence type="ECO:0000256" key="3">
    <source>
        <dbReference type="ARBA" id="ARBA00022475"/>
    </source>
</evidence>
<organism evidence="11 12">
    <name type="scientific">Marinibaculum pumilum</name>
    <dbReference type="NCBI Taxonomy" id="1766165"/>
    <lineage>
        <taxon>Bacteria</taxon>
        <taxon>Pseudomonadati</taxon>
        <taxon>Pseudomonadota</taxon>
        <taxon>Alphaproteobacteria</taxon>
        <taxon>Rhodospirillales</taxon>
        <taxon>Rhodospirillaceae</taxon>
        <taxon>Marinibaculum</taxon>
    </lineage>
</organism>
<dbReference type="PANTHER" id="PTHR35011">
    <property type="entry name" value="2,3-DIKETO-L-GULONATE TRAP TRANSPORTER SMALL PERMEASE PROTEIN YIAM"/>
    <property type="match status" value="1"/>
</dbReference>
<keyword evidence="5 9" id="KW-0812">Transmembrane</keyword>
<evidence type="ECO:0000256" key="1">
    <source>
        <dbReference type="ARBA" id="ARBA00004429"/>
    </source>
</evidence>
<keyword evidence="7 9" id="KW-0472">Membrane</keyword>
<evidence type="ECO:0000256" key="5">
    <source>
        <dbReference type="ARBA" id="ARBA00022692"/>
    </source>
</evidence>
<keyword evidence="12" id="KW-1185">Reference proteome</keyword>
<protein>
    <recommendedName>
        <fullName evidence="9">TRAP transporter small permease protein</fullName>
    </recommendedName>
</protein>
<comment type="subunit">
    <text evidence="9">The complex comprises the extracytoplasmic solute receptor protein and the two transmembrane proteins.</text>
</comment>
<dbReference type="InterPro" id="IPR007387">
    <property type="entry name" value="TRAP_DctQ"/>
</dbReference>
<keyword evidence="6 9" id="KW-1133">Transmembrane helix</keyword>
<evidence type="ECO:0000259" key="10">
    <source>
        <dbReference type="Pfam" id="PF04290"/>
    </source>
</evidence>
<dbReference type="RefSeq" id="WP_379902639.1">
    <property type="nucleotide sequence ID" value="NZ_JBHRTR010000029.1"/>
</dbReference>
<feature type="domain" description="Tripartite ATP-independent periplasmic transporters DctQ component" evidence="10">
    <location>
        <begin position="26"/>
        <end position="160"/>
    </location>
</feature>
<feature type="transmembrane region" description="Helical" evidence="9">
    <location>
        <begin position="38"/>
        <end position="62"/>
    </location>
</feature>
<dbReference type="InterPro" id="IPR055348">
    <property type="entry name" value="DctQ"/>
</dbReference>
<feature type="transmembrane region" description="Helical" evidence="9">
    <location>
        <begin position="91"/>
        <end position="111"/>
    </location>
</feature>
<evidence type="ECO:0000256" key="7">
    <source>
        <dbReference type="ARBA" id="ARBA00023136"/>
    </source>
</evidence>
<evidence type="ECO:0000313" key="12">
    <source>
        <dbReference type="Proteomes" id="UP001595528"/>
    </source>
</evidence>
<dbReference type="PANTHER" id="PTHR35011:SF10">
    <property type="entry name" value="TRAP TRANSPORTER SMALL PERMEASE PROTEIN"/>
    <property type="match status" value="1"/>
</dbReference>
<keyword evidence="4 9" id="KW-0997">Cell inner membrane</keyword>
<evidence type="ECO:0000256" key="6">
    <source>
        <dbReference type="ARBA" id="ARBA00022989"/>
    </source>
</evidence>
<dbReference type="EMBL" id="JBHRTR010000029">
    <property type="protein sequence ID" value="MFC3228962.1"/>
    <property type="molecule type" value="Genomic_DNA"/>
</dbReference>
<evidence type="ECO:0000256" key="2">
    <source>
        <dbReference type="ARBA" id="ARBA00022448"/>
    </source>
</evidence>
<evidence type="ECO:0000313" key="11">
    <source>
        <dbReference type="EMBL" id="MFC3228962.1"/>
    </source>
</evidence>
<evidence type="ECO:0000256" key="4">
    <source>
        <dbReference type="ARBA" id="ARBA00022519"/>
    </source>
</evidence>
<name>A0ABV7L3W0_9PROT</name>
<comment type="function">
    <text evidence="9">Part of the tripartite ATP-independent periplasmic (TRAP) transport system.</text>
</comment>